<dbReference type="Pfam" id="PF21993">
    <property type="entry name" value="TetR_C_13_2"/>
    <property type="match status" value="1"/>
</dbReference>
<proteinExistence type="predicted"/>
<keyword evidence="3" id="KW-0804">Transcription</keyword>
<organism evidence="6 7">
    <name type="scientific">Lentzea guizhouensis</name>
    <dbReference type="NCBI Taxonomy" id="1586287"/>
    <lineage>
        <taxon>Bacteria</taxon>
        <taxon>Bacillati</taxon>
        <taxon>Actinomycetota</taxon>
        <taxon>Actinomycetes</taxon>
        <taxon>Pseudonocardiales</taxon>
        <taxon>Pseudonocardiaceae</taxon>
        <taxon>Lentzea</taxon>
    </lineage>
</organism>
<dbReference type="PRINTS" id="PR00455">
    <property type="entry name" value="HTHTETR"/>
</dbReference>
<dbReference type="AlphaFoldDB" id="A0A1B2HS77"/>
<dbReference type="Proteomes" id="UP000093053">
    <property type="component" value="Chromosome"/>
</dbReference>
<dbReference type="GO" id="GO:0003677">
    <property type="term" value="F:DNA binding"/>
    <property type="evidence" value="ECO:0007669"/>
    <property type="project" value="UniProtKB-UniRule"/>
</dbReference>
<evidence type="ECO:0000313" key="7">
    <source>
        <dbReference type="Proteomes" id="UP000093053"/>
    </source>
</evidence>
<evidence type="ECO:0000256" key="4">
    <source>
        <dbReference type="PROSITE-ProRule" id="PRU00335"/>
    </source>
</evidence>
<dbReference type="InterPro" id="IPR001647">
    <property type="entry name" value="HTH_TetR"/>
</dbReference>
<dbReference type="OrthoDB" id="3827407at2"/>
<accession>A0A1B2HS77</accession>
<name>A0A1B2HS77_9PSEU</name>
<dbReference type="STRING" id="1586287.BBK82_35820"/>
<feature type="DNA-binding region" description="H-T-H motif" evidence="4">
    <location>
        <begin position="31"/>
        <end position="50"/>
    </location>
</feature>
<evidence type="ECO:0000256" key="2">
    <source>
        <dbReference type="ARBA" id="ARBA00023125"/>
    </source>
</evidence>
<dbReference type="PANTHER" id="PTHR47506:SF1">
    <property type="entry name" value="HTH-TYPE TRANSCRIPTIONAL REGULATOR YJDC"/>
    <property type="match status" value="1"/>
</dbReference>
<keyword evidence="7" id="KW-1185">Reference proteome</keyword>
<evidence type="ECO:0000256" key="3">
    <source>
        <dbReference type="ARBA" id="ARBA00023163"/>
    </source>
</evidence>
<sequence length="198" mass="21318">MTLTRKGQATRERILEAATALIAQNGVAGTSTEDVRKAAGISGSQLYHYFDSKQALIRAVITRQAEAPLIPGQPLMGALDSFDALRAWADAAIESQEHNNGRGDCTLATLAGELNPADEQTREDLCNAFQRWQALLHDGLKAMRERGDLHATADLDELALALLTALQGGTLLSQTLRTTQPMRAAMNAALAYIQTFAT</sequence>
<gene>
    <name evidence="6" type="ORF">BBK82_35820</name>
</gene>
<keyword evidence="1" id="KW-0805">Transcription regulation</keyword>
<dbReference type="InterPro" id="IPR009057">
    <property type="entry name" value="Homeodomain-like_sf"/>
</dbReference>
<evidence type="ECO:0000259" key="5">
    <source>
        <dbReference type="PROSITE" id="PS50977"/>
    </source>
</evidence>
<dbReference type="EMBL" id="CP016793">
    <property type="protein sequence ID" value="ANZ40579.1"/>
    <property type="molecule type" value="Genomic_DNA"/>
</dbReference>
<reference evidence="6 7" key="1">
    <citation type="submission" date="2016-07" db="EMBL/GenBank/DDBJ databases">
        <title>Complete genome sequence of the Lentzea guizhouensis DHS C013.</title>
        <authorList>
            <person name="Cao C."/>
        </authorList>
    </citation>
    <scope>NUCLEOTIDE SEQUENCE [LARGE SCALE GENOMIC DNA]</scope>
    <source>
        <strain evidence="6 7">DHS C013</strain>
    </source>
</reference>
<evidence type="ECO:0000313" key="6">
    <source>
        <dbReference type="EMBL" id="ANZ40579.1"/>
    </source>
</evidence>
<dbReference type="Pfam" id="PF00440">
    <property type="entry name" value="TetR_N"/>
    <property type="match status" value="1"/>
</dbReference>
<protein>
    <submittedName>
        <fullName evidence="6">TetR family transcriptional regulator</fullName>
    </submittedName>
</protein>
<dbReference type="KEGG" id="led:BBK82_35820"/>
<evidence type="ECO:0000256" key="1">
    <source>
        <dbReference type="ARBA" id="ARBA00023015"/>
    </source>
</evidence>
<dbReference type="SUPFAM" id="SSF46689">
    <property type="entry name" value="Homeodomain-like"/>
    <property type="match status" value="1"/>
</dbReference>
<dbReference type="RefSeq" id="WP_065918917.1">
    <property type="nucleotide sequence ID" value="NZ_CP016793.1"/>
</dbReference>
<dbReference type="SUPFAM" id="SSF48498">
    <property type="entry name" value="Tetracyclin repressor-like, C-terminal domain"/>
    <property type="match status" value="1"/>
</dbReference>
<dbReference type="InterPro" id="IPR054156">
    <property type="entry name" value="YxaF_TetR_C"/>
</dbReference>
<dbReference type="PANTHER" id="PTHR47506">
    <property type="entry name" value="TRANSCRIPTIONAL REGULATORY PROTEIN"/>
    <property type="match status" value="1"/>
</dbReference>
<dbReference type="PROSITE" id="PS50977">
    <property type="entry name" value="HTH_TETR_2"/>
    <property type="match status" value="1"/>
</dbReference>
<feature type="domain" description="HTH tetR-type" evidence="5">
    <location>
        <begin position="8"/>
        <end position="68"/>
    </location>
</feature>
<dbReference type="InterPro" id="IPR036271">
    <property type="entry name" value="Tet_transcr_reg_TetR-rel_C_sf"/>
</dbReference>
<dbReference type="Gene3D" id="1.10.357.10">
    <property type="entry name" value="Tetracycline Repressor, domain 2"/>
    <property type="match status" value="1"/>
</dbReference>
<keyword evidence="2 4" id="KW-0238">DNA-binding</keyword>